<dbReference type="EMBL" id="JASFZW010000012">
    <property type="protein sequence ID" value="KAK2075966.1"/>
    <property type="molecule type" value="Genomic_DNA"/>
</dbReference>
<dbReference type="InterPro" id="IPR040008">
    <property type="entry name" value="Ribosomal_mL46"/>
</dbReference>
<keyword evidence="3" id="KW-1185">Reference proteome</keyword>
<dbReference type="GO" id="GO:0003735">
    <property type="term" value="F:structural constituent of ribosome"/>
    <property type="evidence" value="ECO:0007669"/>
    <property type="project" value="InterPro"/>
</dbReference>
<dbReference type="PANTHER" id="PTHR13124:SF12">
    <property type="entry name" value="LARGE RIBOSOMAL SUBUNIT PROTEIN ML46"/>
    <property type="match status" value="1"/>
</dbReference>
<feature type="compositionally biased region" description="Basic and acidic residues" evidence="1">
    <location>
        <begin position="64"/>
        <end position="76"/>
    </location>
</feature>
<dbReference type="InterPro" id="IPR033650">
    <property type="entry name" value="Ribosomal_mL46_NUDIX"/>
</dbReference>
<dbReference type="Gene3D" id="3.90.79.10">
    <property type="entry name" value="Nucleoside Triphosphate Pyrophosphohydrolase"/>
    <property type="match status" value="1"/>
</dbReference>
<accession>A0AAD9IDC9</accession>
<proteinExistence type="predicted"/>
<reference evidence="2" key="1">
    <citation type="submission" date="2021-01" db="EMBL/GenBank/DDBJ databases">
        <authorList>
            <person name="Eckstrom K.M.E."/>
        </authorList>
    </citation>
    <scope>NUCLEOTIDE SEQUENCE</scope>
    <source>
        <strain evidence="2">UVCC 0001</strain>
    </source>
</reference>
<dbReference type="InterPro" id="IPR015797">
    <property type="entry name" value="NUDIX_hydrolase-like_dom_sf"/>
</dbReference>
<organism evidence="2 3">
    <name type="scientific">Prototheca wickerhamii</name>
    <dbReference type="NCBI Taxonomy" id="3111"/>
    <lineage>
        <taxon>Eukaryota</taxon>
        <taxon>Viridiplantae</taxon>
        <taxon>Chlorophyta</taxon>
        <taxon>core chlorophytes</taxon>
        <taxon>Trebouxiophyceae</taxon>
        <taxon>Chlorellales</taxon>
        <taxon>Chlorellaceae</taxon>
        <taxon>Prototheca</taxon>
    </lineage>
</organism>
<name>A0AAD9IDC9_PROWI</name>
<protein>
    <recommendedName>
        <fullName evidence="4">Nudix hydrolase domain-containing protein</fullName>
    </recommendedName>
</protein>
<dbReference type="SUPFAM" id="SSF55811">
    <property type="entry name" value="Nudix"/>
    <property type="match status" value="1"/>
</dbReference>
<dbReference type="CDD" id="cd04661">
    <property type="entry name" value="NUDIX_MRP_L46"/>
    <property type="match status" value="1"/>
</dbReference>
<evidence type="ECO:0000313" key="2">
    <source>
        <dbReference type="EMBL" id="KAK2075966.1"/>
    </source>
</evidence>
<dbReference type="PANTHER" id="PTHR13124">
    <property type="entry name" value="39S RIBOSOMAL PROTEIN L46, MITOCHONDRIAL PRECURSOR-RELATED"/>
    <property type="match status" value="1"/>
</dbReference>
<sequence>MAHVNFTPDQQLVVPKREGWELEHASWRALWNLPYFKRLPGDLVDEKLTEETDSAAAASNRWDPAPRETEADRTGDVKSLRRRLDQRIFLLVKRKGDNAWSLPTAENEEGETIRQTAERALAETLSFERLQPYFVGNAPAAHVPGTSGTLFLHRCQLIQGQIKLLPGSAYTELRWAAKDELEGLLGDADLLAVLDKAL</sequence>
<evidence type="ECO:0000313" key="3">
    <source>
        <dbReference type="Proteomes" id="UP001255856"/>
    </source>
</evidence>
<dbReference type="AlphaFoldDB" id="A0AAD9IDC9"/>
<comment type="caution">
    <text evidence="2">The sequence shown here is derived from an EMBL/GenBank/DDBJ whole genome shotgun (WGS) entry which is preliminary data.</text>
</comment>
<feature type="region of interest" description="Disordered" evidence="1">
    <location>
        <begin position="51"/>
        <end position="76"/>
    </location>
</feature>
<dbReference type="GO" id="GO:0005762">
    <property type="term" value="C:mitochondrial large ribosomal subunit"/>
    <property type="evidence" value="ECO:0007669"/>
    <property type="project" value="TreeGrafter"/>
</dbReference>
<evidence type="ECO:0008006" key="4">
    <source>
        <dbReference type="Google" id="ProtNLM"/>
    </source>
</evidence>
<dbReference type="Proteomes" id="UP001255856">
    <property type="component" value="Unassembled WGS sequence"/>
</dbReference>
<evidence type="ECO:0000256" key="1">
    <source>
        <dbReference type="SAM" id="MobiDB-lite"/>
    </source>
</evidence>
<gene>
    <name evidence="2" type="ORF">QBZ16_001302</name>
</gene>